<protein>
    <submittedName>
        <fullName evidence="3">SseB family protein</fullName>
    </submittedName>
</protein>
<feature type="compositionally biased region" description="Acidic residues" evidence="1">
    <location>
        <begin position="154"/>
        <end position="174"/>
    </location>
</feature>
<feature type="domain" description="SseB protein N-terminal" evidence="2">
    <location>
        <begin position="14"/>
        <end position="143"/>
    </location>
</feature>
<dbReference type="AlphaFoldDB" id="A0A9D1L5H6"/>
<dbReference type="EMBL" id="DVMP01000004">
    <property type="protein sequence ID" value="HIU24905.1"/>
    <property type="molecule type" value="Genomic_DNA"/>
</dbReference>
<sequence>MNTHRPEPVRNPELKEAVEEVRKNPGTESSVRLFNEVVRARLLAPIHLDRPPEFDKESGEVILEKDTEISFELISDKEDNLYYPVFTDGEELRKCDIEEDQQSLIVNFEDLSAMLLNEENKVKGFVINPMSDNLVFSTEMIAAMKKDMEKGPVDMEDDTQEDLDDFENKEETEE</sequence>
<gene>
    <name evidence="3" type="ORF">IAC50_00210</name>
</gene>
<feature type="region of interest" description="Disordered" evidence="1">
    <location>
        <begin position="147"/>
        <end position="174"/>
    </location>
</feature>
<evidence type="ECO:0000259" key="2">
    <source>
        <dbReference type="Pfam" id="PF07179"/>
    </source>
</evidence>
<feature type="compositionally biased region" description="Basic and acidic residues" evidence="1">
    <location>
        <begin position="1"/>
        <end position="25"/>
    </location>
</feature>
<organism evidence="3 4">
    <name type="scientific">Candidatus Allocopromorpha excrementigallinarum</name>
    <dbReference type="NCBI Taxonomy" id="2840742"/>
    <lineage>
        <taxon>Bacteria</taxon>
        <taxon>Bacillati</taxon>
        <taxon>Bacillota</taxon>
        <taxon>Clostridia</taxon>
        <taxon>Eubacteriales</taxon>
        <taxon>Eubacteriaceae</taxon>
        <taxon>Eubacteriaceae incertae sedis</taxon>
        <taxon>Candidatus Allocopromorpha</taxon>
    </lineage>
</organism>
<dbReference type="Pfam" id="PF07179">
    <property type="entry name" value="SseB"/>
    <property type="match status" value="1"/>
</dbReference>
<evidence type="ECO:0000313" key="3">
    <source>
        <dbReference type="EMBL" id="HIU24905.1"/>
    </source>
</evidence>
<reference evidence="3" key="1">
    <citation type="submission" date="2020-10" db="EMBL/GenBank/DDBJ databases">
        <authorList>
            <person name="Gilroy R."/>
        </authorList>
    </citation>
    <scope>NUCLEOTIDE SEQUENCE</scope>
    <source>
        <strain evidence="3">ChiHcec3-6078</strain>
    </source>
</reference>
<dbReference type="Proteomes" id="UP000824090">
    <property type="component" value="Unassembled WGS sequence"/>
</dbReference>
<evidence type="ECO:0000256" key="1">
    <source>
        <dbReference type="SAM" id="MobiDB-lite"/>
    </source>
</evidence>
<evidence type="ECO:0000313" key="4">
    <source>
        <dbReference type="Proteomes" id="UP000824090"/>
    </source>
</evidence>
<comment type="caution">
    <text evidence="3">The sequence shown here is derived from an EMBL/GenBank/DDBJ whole genome shotgun (WGS) entry which is preliminary data.</text>
</comment>
<proteinExistence type="predicted"/>
<reference evidence="3" key="2">
    <citation type="journal article" date="2021" name="PeerJ">
        <title>Extensive microbial diversity within the chicken gut microbiome revealed by metagenomics and culture.</title>
        <authorList>
            <person name="Gilroy R."/>
            <person name="Ravi A."/>
            <person name="Getino M."/>
            <person name="Pursley I."/>
            <person name="Horton D.L."/>
            <person name="Alikhan N.F."/>
            <person name="Baker D."/>
            <person name="Gharbi K."/>
            <person name="Hall N."/>
            <person name="Watson M."/>
            <person name="Adriaenssens E.M."/>
            <person name="Foster-Nyarko E."/>
            <person name="Jarju S."/>
            <person name="Secka A."/>
            <person name="Antonio M."/>
            <person name="Oren A."/>
            <person name="Chaudhuri R.R."/>
            <person name="La Ragione R."/>
            <person name="Hildebrand F."/>
            <person name="Pallen M.J."/>
        </authorList>
    </citation>
    <scope>NUCLEOTIDE SEQUENCE</scope>
    <source>
        <strain evidence="3">ChiHcec3-6078</strain>
    </source>
</reference>
<feature type="region of interest" description="Disordered" evidence="1">
    <location>
        <begin position="1"/>
        <end position="27"/>
    </location>
</feature>
<name>A0A9D1L5H6_9FIRM</name>
<dbReference type="InterPro" id="IPR009839">
    <property type="entry name" value="SseB_N"/>
</dbReference>
<accession>A0A9D1L5H6</accession>